<dbReference type="PATRIC" id="fig|1095749.3.peg.1052"/>
<keyword evidence="2" id="KW-1133">Transmembrane helix</keyword>
<gene>
    <name evidence="3" type="ORF">HMPREF1052_0853</name>
</gene>
<dbReference type="OrthoDB" id="5678824at2"/>
<evidence type="ECO:0000256" key="2">
    <source>
        <dbReference type="SAM" id="Phobius"/>
    </source>
</evidence>
<keyword evidence="2" id="KW-0812">Transmembrane</keyword>
<comment type="caution">
    <text evidence="3">The sequence shown here is derived from an EMBL/GenBank/DDBJ whole genome shotgun (WGS) entry which is preliminary data.</text>
</comment>
<protein>
    <recommendedName>
        <fullName evidence="5">Phage lysis regulatory protein, LysB family</fullName>
    </recommendedName>
</protein>
<dbReference type="RefSeq" id="WP_005760575.1">
    <property type="nucleotide sequence ID" value="NZ_AJSX01000030.1"/>
</dbReference>
<proteinExistence type="predicted"/>
<evidence type="ECO:0000313" key="3">
    <source>
        <dbReference type="EMBL" id="EIJ69428.1"/>
    </source>
</evidence>
<keyword evidence="2" id="KW-0472">Membrane</keyword>
<dbReference type="Proteomes" id="UP000006457">
    <property type="component" value="Unassembled WGS sequence"/>
</dbReference>
<feature type="transmembrane region" description="Helical" evidence="2">
    <location>
        <begin position="12"/>
        <end position="29"/>
    </location>
</feature>
<sequence length="117" mass="13683">MFGFLTLKEKSILLIGPIVLVCIILFQGWQASHWRAEAIKEEQLKRQWESQYAQLADSVNEFNKRTEALTQSINQLQANQEKRTSELKNALQKNENWSNNNVPDDISRLFNQRKNAH</sequence>
<dbReference type="AlphaFoldDB" id="I3DCI5"/>
<feature type="compositionally biased region" description="Polar residues" evidence="1">
    <location>
        <begin position="91"/>
        <end position="102"/>
    </location>
</feature>
<evidence type="ECO:0000256" key="1">
    <source>
        <dbReference type="SAM" id="MobiDB-lite"/>
    </source>
</evidence>
<evidence type="ECO:0000313" key="4">
    <source>
        <dbReference type="Proteomes" id="UP000006457"/>
    </source>
</evidence>
<feature type="region of interest" description="Disordered" evidence="1">
    <location>
        <begin position="84"/>
        <end position="117"/>
    </location>
</feature>
<keyword evidence="4" id="KW-1185">Reference proteome</keyword>
<evidence type="ECO:0008006" key="5">
    <source>
        <dbReference type="Google" id="ProtNLM"/>
    </source>
</evidence>
<accession>I3DCI5</accession>
<organism evidence="3 4">
    <name type="scientific">Pasteurella bettyae CCUG 2042</name>
    <dbReference type="NCBI Taxonomy" id="1095749"/>
    <lineage>
        <taxon>Bacteria</taxon>
        <taxon>Pseudomonadati</taxon>
        <taxon>Pseudomonadota</taxon>
        <taxon>Gammaproteobacteria</taxon>
        <taxon>Pasteurellales</taxon>
        <taxon>Pasteurellaceae</taxon>
        <taxon>Pasteurella</taxon>
    </lineage>
</organism>
<name>I3DCI5_9PAST</name>
<dbReference type="EMBL" id="AJSX01000030">
    <property type="protein sequence ID" value="EIJ69428.1"/>
    <property type="molecule type" value="Genomic_DNA"/>
</dbReference>
<reference evidence="3 4" key="1">
    <citation type="submission" date="2012-03" db="EMBL/GenBank/DDBJ databases">
        <authorList>
            <person name="Harkins D.M."/>
            <person name="Madupu R."/>
            <person name="Durkin A.S."/>
            <person name="Torralba M."/>
            <person name="Methe B."/>
            <person name="Sutton G.G."/>
            <person name="Nelson K.E."/>
        </authorList>
    </citation>
    <scope>NUCLEOTIDE SEQUENCE [LARGE SCALE GENOMIC DNA]</scope>
    <source>
        <strain evidence="3 4">CCUG 2042</strain>
    </source>
</reference>
<dbReference type="eggNOG" id="ENOG5032JT8">
    <property type="taxonomic scope" value="Bacteria"/>
</dbReference>